<reference evidence="8 9" key="1">
    <citation type="submission" date="2019-06" db="EMBL/GenBank/DDBJ databases">
        <title>Saccharibacillus brassicae sp. nov., an endophytic bacterium isolated from Chinese cabbage seeds (Brassica pekinensis).</title>
        <authorList>
            <person name="Jiang L."/>
            <person name="Lee J."/>
            <person name="Kim S.W."/>
        </authorList>
    </citation>
    <scope>NUCLEOTIDE SEQUENCE [LARGE SCALE GENOMIC DNA]</scope>
    <source>
        <strain evidence="9">KCTC 43072 / ATSA2</strain>
    </source>
</reference>
<dbReference type="HAMAP" id="MF_00624">
    <property type="entry name" value="GlgC"/>
    <property type="match status" value="1"/>
</dbReference>
<comment type="similarity">
    <text evidence="1 5">Belongs to the bacterial/plant glucose-1-phosphate adenylyltransferase family.</text>
</comment>
<feature type="site" description="Could play a key role in the communication between the regulatory and the substrate sites" evidence="5">
    <location>
        <position position="60"/>
    </location>
</feature>
<dbReference type="EC" id="2.7.7.27" evidence="5"/>
<evidence type="ECO:0000313" key="9">
    <source>
        <dbReference type="Proteomes" id="UP000316968"/>
    </source>
</evidence>
<keyword evidence="9" id="KW-1185">Reference proteome</keyword>
<dbReference type="Gene3D" id="2.160.10.10">
    <property type="entry name" value="Hexapeptide repeat proteins"/>
    <property type="match status" value="1"/>
</dbReference>
<keyword evidence="4 5" id="KW-0320">Glycogen biosynthesis</keyword>
<feature type="binding site" evidence="5">
    <location>
        <position position="187"/>
    </location>
    <ligand>
        <name>alpha-D-glucose 1-phosphate</name>
        <dbReference type="ChEBI" id="CHEBI:58601"/>
    </ligand>
</feature>
<feature type="binding site" evidence="5">
    <location>
        <begin position="176"/>
        <end position="177"/>
    </location>
    <ligand>
        <name>alpha-D-glucose 1-phosphate</name>
        <dbReference type="ChEBI" id="CHEBI:58601"/>
    </ligand>
</feature>
<dbReference type="Pfam" id="PF00483">
    <property type="entry name" value="NTP_transferase"/>
    <property type="match status" value="1"/>
</dbReference>
<comment type="pathway">
    <text evidence="5">Glycan biosynthesis; glycogen biosynthesis.</text>
</comment>
<feature type="domain" description="Nucleotidyl transferase" evidence="6">
    <location>
        <begin position="8"/>
        <end position="256"/>
    </location>
</feature>
<evidence type="ECO:0000259" key="7">
    <source>
        <dbReference type="Pfam" id="PF24894"/>
    </source>
</evidence>
<dbReference type="KEGG" id="saca:FFV09_22505"/>
<keyword evidence="5" id="KW-0547">Nucleotide-binding</keyword>
<comment type="catalytic activity">
    <reaction evidence="5">
        <text>alpha-D-glucose 1-phosphate + ATP + H(+) = ADP-alpha-D-glucose + diphosphate</text>
        <dbReference type="Rhea" id="RHEA:12120"/>
        <dbReference type="ChEBI" id="CHEBI:15378"/>
        <dbReference type="ChEBI" id="CHEBI:30616"/>
        <dbReference type="ChEBI" id="CHEBI:33019"/>
        <dbReference type="ChEBI" id="CHEBI:57498"/>
        <dbReference type="ChEBI" id="CHEBI:58601"/>
        <dbReference type="EC" id="2.7.7.27"/>
    </reaction>
</comment>
<comment type="function">
    <text evidence="5">Involved in the biosynthesis of ADP-glucose, a building block required for the elongation reactions to produce glycogen. Catalyzes the reaction between ATP and alpha-D-glucose 1-phosphate (G1P) to produce pyrophosphate and ADP-Glc.</text>
</comment>
<dbReference type="Proteomes" id="UP000316968">
    <property type="component" value="Chromosome"/>
</dbReference>
<dbReference type="InterPro" id="IPR011004">
    <property type="entry name" value="Trimer_LpxA-like_sf"/>
</dbReference>
<dbReference type="GO" id="GO:0005524">
    <property type="term" value="F:ATP binding"/>
    <property type="evidence" value="ECO:0007669"/>
    <property type="project" value="UniProtKB-KW"/>
</dbReference>
<comment type="caution">
    <text evidence="5">Lacks conserved residue(s) required for the propagation of feature annotation.</text>
</comment>
<dbReference type="CDD" id="cd02508">
    <property type="entry name" value="ADP_Glucose_PP"/>
    <property type="match status" value="1"/>
</dbReference>
<evidence type="ECO:0000256" key="1">
    <source>
        <dbReference type="ARBA" id="ARBA00010443"/>
    </source>
</evidence>
<accession>A0A4Y6V433</accession>
<keyword evidence="2 5" id="KW-0808">Transferase</keyword>
<keyword evidence="5" id="KW-0119">Carbohydrate metabolism</keyword>
<dbReference type="PANTHER" id="PTHR43523">
    <property type="entry name" value="GLUCOSE-1-PHOSPHATE ADENYLYLTRANSFERASE-RELATED"/>
    <property type="match status" value="1"/>
</dbReference>
<dbReference type="GO" id="GO:0005978">
    <property type="term" value="P:glycogen biosynthetic process"/>
    <property type="evidence" value="ECO:0007669"/>
    <property type="project" value="UniProtKB-UniRule"/>
</dbReference>
<protein>
    <recommendedName>
        <fullName evidence="5">Glucose-1-phosphate adenylyltransferase</fullName>
        <ecNumber evidence="5">2.7.7.27</ecNumber>
    </recommendedName>
    <alternativeName>
        <fullName evidence="5">ADP-glucose pyrophosphorylase</fullName>
        <shortName evidence="5">ADPGlc PPase</shortName>
    </alternativeName>
    <alternativeName>
        <fullName evidence="5">ADP-glucose synthase</fullName>
    </alternativeName>
</protein>
<comment type="subunit">
    <text evidence="5">Homotetramer.</text>
</comment>
<dbReference type="InterPro" id="IPR023049">
    <property type="entry name" value="GlgC_bac"/>
</dbReference>
<keyword evidence="5" id="KW-0321">Glycogen metabolism</keyword>
<dbReference type="RefSeq" id="WP_141449928.1">
    <property type="nucleotide sequence ID" value="NZ_CP041217.1"/>
</dbReference>
<dbReference type="SUPFAM" id="SSF51161">
    <property type="entry name" value="Trimeric LpxA-like enzymes"/>
    <property type="match status" value="1"/>
</dbReference>
<name>A0A4Y6V433_SACBS</name>
<dbReference type="OrthoDB" id="9801810at2"/>
<organism evidence="8 9">
    <name type="scientific">Saccharibacillus brassicae</name>
    <dbReference type="NCBI Taxonomy" id="2583377"/>
    <lineage>
        <taxon>Bacteria</taxon>
        <taxon>Bacillati</taxon>
        <taxon>Bacillota</taxon>
        <taxon>Bacilli</taxon>
        <taxon>Bacillales</taxon>
        <taxon>Paenibacillaceae</taxon>
        <taxon>Saccharibacillus</taxon>
    </lineage>
</organism>
<dbReference type="SUPFAM" id="SSF53448">
    <property type="entry name" value="Nucleotide-diphospho-sugar transferases"/>
    <property type="match status" value="1"/>
</dbReference>
<gene>
    <name evidence="5" type="primary">glgC</name>
    <name evidence="8" type="ORF">FFV09_22505</name>
</gene>
<dbReference type="UniPathway" id="UPA00164"/>
<keyword evidence="5" id="KW-0067">ATP-binding</keyword>
<evidence type="ECO:0000256" key="3">
    <source>
        <dbReference type="ARBA" id="ARBA00022695"/>
    </source>
</evidence>
<dbReference type="InterPro" id="IPR005835">
    <property type="entry name" value="NTP_transferase_dom"/>
</dbReference>
<sequence>MNKKDCIAMLLAGGEGRRLAPLTSNLAKPAVPFGGHYRIVDFPLSNCLNSGIDTVGVLTQYAAESLHEHIGDGTPWRTDSPSGEIVLLPSASSDEYRGTADAITKNIAFIDQQDPEHVLILSGDHIYHMDYAEMLADHKLSGADATLSVMEVPLSEAHRFGIVTTDSALRVTEFNEKPAKPMSSLASMGIYLFKWSYLRSYLLSDMHSETSGHDFGKDLLPLMLSDGSALKAYPFRGYWRDVGTVNSLWEAHMDLLGEDSEFRLNKSEWPMYTNRQASRPALFRRTLAPSPISSMVHEACVNEGSVKHSVLFRGVQIGKGSVIADSVIMPEAQIGRNVKIEYAIIGENAIVRDGAEIKGTPDDILIVGPHETVYAKPVVLSQTALSQPVLSTQEAYEPAALRRAGGLSS</sequence>
<proteinExistence type="inferred from homology"/>
<evidence type="ECO:0000256" key="4">
    <source>
        <dbReference type="ARBA" id="ARBA00023056"/>
    </source>
</evidence>
<dbReference type="InterPro" id="IPR011831">
    <property type="entry name" value="ADP-Glc_PPase"/>
</dbReference>
<feature type="domain" description="Glucose-1-phosphate adenylyltransferase/Bifunctional protein GlmU-like C-terminal hexapeptide" evidence="7">
    <location>
        <begin position="292"/>
        <end position="357"/>
    </location>
</feature>
<dbReference type="InterPro" id="IPR029044">
    <property type="entry name" value="Nucleotide-diphossugar_trans"/>
</dbReference>
<evidence type="ECO:0000313" key="8">
    <source>
        <dbReference type="EMBL" id="QDH23391.1"/>
    </source>
</evidence>
<feature type="binding site" evidence="5">
    <location>
        <position position="161"/>
    </location>
    <ligand>
        <name>alpha-D-glucose 1-phosphate</name>
        <dbReference type="ChEBI" id="CHEBI:58601"/>
    </ligand>
</feature>
<evidence type="ECO:0000256" key="2">
    <source>
        <dbReference type="ARBA" id="ARBA00022679"/>
    </source>
</evidence>
<dbReference type="InterPro" id="IPR056818">
    <property type="entry name" value="GlmU/GlgC-like_hexapep"/>
</dbReference>
<dbReference type="CDD" id="cd04651">
    <property type="entry name" value="LbH_G1P_AT_C"/>
    <property type="match status" value="1"/>
</dbReference>
<keyword evidence="3 5" id="KW-0548">Nucleotidyltransferase</keyword>
<evidence type="ECO:0000256" key="5">
    <source>
        <dbReference type="HAMAP-Rule" id="MF_00624"/>
    </source>
</evidence>
<dbReference type="NCBIfam" id="NF003670">
    <property type="entry name" value="PRK05293.1"/>
    <property type="match status" value="1"/>
</dbReference>
<feature type="binding site" evidence="5">
    <location>
        <position position="96"/>
    </location>
    <ligand>
        <name>alpha-D-glucose 1-phosphate</name>
        <dbReference type="ChEBI" id="CHEBI:58601"/>
    </ligand>
</feature>
<dbReference type="GO" id="GO:0008878">
    <property type="term" value="F:glucose-1-phosphate adenylyltransferase activity"/>
    <property type="evidence" value="ECO:0007669"/>
    <property type="project" value="UniProtKB-UniRule"/>
</dbReference>
<evidence type="ECO:0000259" key="6">
    <source>
        <dbReference type="Pfam" id="PF00483"/>
    </source>
</evidence>
<dbReference type="AlphaFoldDB" id="A0A4Y6V433"/>
<dbReference type="EMBL" id="CP041217">
    <property type="protein sequence ID" value="QDH23391.1"/>
    <property type="molecule type" value="Genomic_DNA"/>
</dbReference>
<dbReference type="Gene3D" id="3.90.550.10">
    <property type="entry name" value="Spore Coat Polysaccharide Biosynthesis Protein SpsA, Chain A"/>
    <property type="match status" value="1"/>
</dbReference>
<dbReference type="PANTHER" id="PTHR43523:SF2">
    <property type="entry name" value="GLUCOSE-1-PHOSPHATE ADENYLYLTRANSFERASE"/>
    <property type="match status" value="1"/>
</dbReference>
<dbReference type="Pfam" id="PF24894">
    <property type="entry name" value="Hexapep_GlmU"/>
    <property type="match status" value="1"/>
</dbReference>